<sequence length="261" mass="29166">MARRSHNTRRIGKQVPLPPGAPPESVSAWETVLPDGSVHLTLRGAKGHVLPGQSLPGAGKPVDLNRMPLCQRLNERDVIRALGDLQRRRGRAQEIERLRAQVVIAPNGLKLGELEAAAYWKDRADQLEQENMELRAGAPIADPVLPDDPDLVKRYLAAGGHKSGLSVVEWWRRGEPVLWVEDLPVDADTVGNLKKQREQARAQARYWRRKAQGLEDPEDREEFERLAAENKRLAAALHDALAKANYWRSALERLLDAQGAL</sequence>
<feature type="region of interest" description="Disordered" evidence="1">
    <location>
        <begin position="1"/>
        <end position="28"/>
    </location>
</feature>
<evidence type="ECO:0000256" key="1">
    <source>
        <dbReference type="SAM" id="MobiDB-lite"/>
    </source>
</evidence>
<evidence type="ECO:0000313" key="2">
    <source>
        <dbReference type="EMBL" id="TXL63881.1"/>
    </source>
</evidence>
<comment type="caution">
    <text evidence="2">The sequence shown here is derived from an EMBL/GenBank/DDBJ whole genome shotgun (WGS) entry which is preliminary data.</text>
</comment>
<name>A0A5C8NSI4_9BURK</name>
<dbReference type="EMBL" id="VDUY01000007">
    <property type="protein sequence ID" value="TXL63881.1"/>
    <property type="molecule type" value="Genomic_DNA"/>
</dbReference>
<dbReference type="Proteomes" id="UP000321548">
    <property type="component" value="Unassembled WGS sequence"/>
</dbReference>
<keyword evidence="3" id="KW-1185">Reference proteome</keyword>
<dbReference type="RefSeq" id="WP_147705575.1">
    <property type="nucleotide sequence ID" value="NZ_VDUY01000007.1"/>
</dbReference>
<proteinExistence type="predicted"/>
<protein>
    <submittedName>
        <fullName evidence="2">Uncharacterized protein</fullName>
    </submittedName>
</protein>
<gene>
    <name evidence="2" type="ORF">FHP08_16445</name>
</gene>
<feature type="compositionally biased region" description="Basic residues" evidence="1">
    <location>
        <begin position="1"/>
        <end position="12"/>
    </location>
</feature>
<evidence type="ECO:0000313" key="3">
    <source>
        <dbReference type="Proteomes" id="UP000321548"/>
    </source>
</evidence>
<organism evidence="2 3">
    <name type="scientific">Zeimonas arvi</name>
    <dbReference type="NCBI Taxonomy" id="2498847"/>
    <lineage>
        <taxon>Bacteria</taxon>
        <taxon>Pseudomonadati</taxon>
        <taxon>Pseudomonadota</taxon>
        <taxon>Betaproteobacteria</taxon>
        <taxon>Burkholderiales</taxon>
        <taxon>Burkholderiaceae</taxon>
        <taxon>Zeimonas</taxon>
    </lineage>
</organism>
<dbReference type="AlphaFoldDB" id="A0A5C8NSI4"/>
<accession>A0A5C8NSI4</accession>
<reference evidence="2 3" key="1">
    <citation type="submission" date="2019-06" db="EMBL/GenBank/DDBJ databases">
        <title>Quisquiliibacterium sp. nov., isolated from a maize field.</title>
        <authorList>
            <person name="Lin S.-Y."/>
            <person name="Tsai C.-F."/>
            <person name="Young C.-C."/>
        </authorList>
    </citation>
    <scope>NUCLEOTIDE SEQUENCE [LARGE SCALE GENOMIC DNA]</scope>
    <source>
        <strain evidence="2 3">CC-CFT501</strain>
    </source>
</reference>